<dbReference type="GO" id="GO:0022857">
    <property type="term" value="F:transmembrane transporter activity"/>
    <property type="evidence" value="ECO:0007669"/>
    <property type="project" value="TreeGrafter"/>
</dbReference>
<evidence type="ECO:0000256" key="3">
    <source>
        <dbReference type="ARBA" id="ARBA00022475"/>
    </source>
</evidence>
<dbReference type="InterPro" id="IPR055348">
    <property type="entry name" value="DctQ"/>
</dbReference>
<accession>A0A7W0C7A5</accession>
<dbReference type="PANTHER" id="PTHR35011:SF10">
    <property type="entry name" value="TRAP TRANSPORTER SMALL PERMEASE PROTEIN"/>
    <property type="match status" value="1"/>
</dbReference>
<feature type="transmembrane region" description="Helical" evidence="9">
    <location>
        <begin position="52"/>
        <end position="70"/>
    </location>
</feature>
<keyword evidence="5 9" id="KW-0812">Transmembrane</keyword>
<keyword evidence="6 9" id="KW-1133">Transmembrane helix</keyword>
<dbReference type="GO" id="GO:0005886">
    <property type="term" value="C:plasma membrane"/>
    <property type="evidence" value="ECO:0007669"/>
    <property type="project" value="UniProtKB-SubCell"/>
</dbReference>
<dbReference type="Proteomes" id="UP000525298">
    <property type="component" value="Unassembled WGS sequence"/>
</dbReference>
<dbReference type="PANTHER" id="PTHR35011">
    <property type="entry name" value="2,3-DIKETO-L-GULONATE TRAP TRANSPORTER SMALL PERMEASE PROTEIN YIAM"/>
    <property type="match status" value="1"/>
</dbReference>
<sequence>MFSVIRANRYIARAAAAVNWIAAAAIVLMMLVTTGDVVLRFFRFSIPGAYETIGFLGALAISFSLPYTAAEKGHIAVDFLVPRLPRTARIVIHSINSLVSLALFAIIAWQSLVYGSVLKASNSVSATLEMPIYPFVYGVAAGCILLCPVLVMDLLLRLRGAETQ</sequence>
<dbReference type="AlphaFoldDB" id="A0A7W0C7A5"/>
<keyword evidence="7 9" id="KW-0472">Membrane</keyword>
<organism evidence="11 12">
    <name type="scientific">Desulfosalsimonas propionicica</name>
    <dbReference type="NCBI Taxonomy" id="332175"/>
    <lineage>
        <taxon>Bacteria</taxon>
        <taxon>Pseudomonadati</taxon>
        <taxon>Thermodesulfobacteriota</taxon>
        <taxon>Desulfobacteria</taxon>
        <taxon>Desulfobacterales</taxon>
        <taxon>Desulfosalsimonadaceae</taxon>
        <taxon>Desulfosalsimonas</taxon>
    </lineage>
</organism>
<feature type="domain" description="Tripartite ATP-independent periplasmic transporters DctQ component" evidence="10">
    <location>
        <begin position="29"/>
        <end position="159"/>
    </location>
</feature>
<evidence type="ECO:0000256" key="9">
    <source>
        <dbReference type="SAM" id="Phobius"/>
    </source>
</evidence>
<evidence type="ECO:0000256" key="8">
    <source>
        <dbReference type="ARBA" id="ARBA00038436"/>
    </source>
</evidence>
<keyword evidence="4" id="KW-0997">Cell inner membrane</keyword>
<feature type="transmembrane region" description="Helical" evidence="9">
    <location>
        <begin position="90"/>
        <end position="112"/>
    </location>
</feature>
<evidence type="ECO:0000259" key="10">
    <source>
        <dbReference type="Pfam" id="PF04290"/>
    </source>
</evidence>
<gene>
    <name evidence="11" type="ORF">HNR65_000814</name>
</gene>
<evidence type="ECO:0000256" key="2">
    <source>
        <dbReference type="ARBA" id="ARBA00022448"/>
    </source>
</evidence>
<evidence type="ECO:0000313" key="11">
    <source>
        <dbReference type="EMBL" id="MBA2880496.1"/>
    </source>
</evidence>
<comment type="caution">
    <text evidence="11">The sequence shown here is derived from an EMBL/GenBank/DDBJ whole genome shotgun (WGS) entry which is preliminary data.</text>
</comment>
<proteinExistence type="inferred from homology"/>
<evidence type="ECO:0000256" key="4">
    <source>
        <dbReference type="ARBA" id="ARBA00022519"/>
    </source>
</evidence>
<feature type="transmembrane region" description="Helical" evidence="9">
    <location>
        <begin position="132"/>
        <end position="156"/>
    </location>
</feature>
<feature type="transmembrane region" description="Helical" evidence="9">
    <location>
        <begin position="12"/>
        <end position="32"/>
    </location>
</feature>
<dbReference type="InterPro" id="IPR007387">
    <property type="entry name" value="TRAP_DctQ"/>
</dbReference>
<evidence type="ECO:0000256" key="6">
    <source>
        <dbReference type="ARBA" id="ARBA00022989"/>
    </source>
</evidence>
<keyword evidence="12" id="KW-1185">Reference proteome</keyword>
<evidence type="ECO:0000313" key="12">
    <source>
        <dbReference type="Proteomes" id="UP000525298"/>
    </source>
</evidence>
<reference evidence="11 12" key="1">
    <citation type="submission" date="2020-07" db="EMBL/GenBank/DDBJ databases">
        <title>Genomic Encyclopedia of Type Strains, Phase IV (KMG-IV): sequencing the most valuable type-strain genomes for metagenomic binning, comparative biology and taxonomic classification.</title>
        <authorList>
            <person name="Goeker M."/>
        </authorList>
    </citation>
    <scope>NUCLEOTIDE SEQUENCE [LARGE SCALE GENOMIC DNA]</scope>
    <source>
        <strain evidence="11 12">DSM 17721</strain>
    </source>
</reference>
<comment type="subcellular location">
    <subcellularLocation>
        <location evidence="1">Cell inner membrane</location>
        <topology evidence="1">Multi-pass membrane protein</topology>
    </subcellularLocation>
</comment>
<evidence type="ECO:0000256" key="7">
    <source>
        <dbReference type="ARBA" id="ARBA00023136"/>
    </source>
</evidence>
<dbReference type="RefSeq" id="WP_181550173.1">
    <property type="nucleotide sequence ID" value="NZ_JACDUS010000002.1"/>
</dbReference>
<dbReference type="GO" id="GO:0015740">
    <property type="term" value="P:C4-dicarboxylate transport"/>
    <property type="evidence" value="ECO:0007669"/>
    <property type="project" value="TreeGrafter"/>
</dbReference>
<evidence type="ECO:0000256" key="5">
    <source>
        <dbReference type="ARBA" id="ARBA00022692"/>
    </source>
</evidence>
<evidence type="ECO:0000256" key="1">
    <source>
        <dbReference type="ARBA" id="ARBA00004429"/>
    </source>
</evidence>
<dbReference type="Pfam" id="PF04290">
    <property type="entry name" value="DctQ"/>
    <property type="match status" value="1"/>
</dbReference>
<dbReference type="EMBL" id="JACDUS010000002">
    <property type="protein sequence ID" value="MBA2880496.1"/>
    <property type="molecule type" value="Genomic_DNA"/>
</dbReference>
<keyword evidence="2" id="KW-0813">Transport</keyword>
<comment type="similarity">
    <text evidence="8">Belongs to the TRAP transporter small permease family.</text>
</comment>
<keyword evidence="3" id="KW-1003">Cell membrane</keyword>
<name>A0A7W0C7A5_9BACT</name>
<protein>
    <submittedName>
        <fullName evidence="11">TRAP-type C4-dicarboxylate transport system permease small subunit</fullName>
    </submittedName>
</protein>